<keyword evidence="3" id="KW-1185">Reference proteome</keyword>
<dbReference type="InterPro" id="IPR019734">
    <property type="entry name" value="TPR_rpt"/>
</dbReference>
<sequence length="588" mass="62771">MTEQDSRVGPTGADIEPDEIRAALADIQACASFVASRQLSAFLCYVVEKALAGEADRIKAYSIATEALGRPETFDPASDPIVRVEAGRLRKALDAYYLAEGADARLRITVPRGSYVPRFERVAVEDRQAEPSEDAEAAPLEDEALTAPPAPLPVAGQSWSFRLSAALLVGAVLLAFGMSGGSRLLADLGRAQASIADAAENETTVSARLPATKPQAPRIFVAPFAVTDETSLGVSGSQFSVMLATAMSRFDEVTVVTRMDGDADYQVSGRLSSGVAGISVSTMLTNRATGRVIWSSQMTLPRNPIRPSATINELTGAIATAIAQPYGVVLSDRLTRSDLPDDGFPCVIRSFNFWQSYTPKSHADVKACLEELTHRFPAYALSYAQLSLLYLSEGAVATDPKLHADAIDRAVKASALAVQLAPTSARAMQALQFTYYSTGQIQRAIEAGNRAMLLNPLDTDIRASQGQVLIVAGRYQLGQRLIEEAASSNTAYPPWYDLYLALAAFQGGKTETLRKLMGRVDLPDHPLAALLEIIAASNSDARDAAAARMRARYPAMAADPAAVLNRVLPNPELVDKLVAAARQAGLQS</sequence>
<keyword evidence="1" id="KW-0802">TPR repeat</keyword>
<name>A0ABV2R2B9_9HYPH</name>
<dbReference type="RefSeq" id="WP_354552736.1">
    <property type="nucleotide sequence ID" value="NZ_JBEPSM010000002.1"/>
</dbReference>
<reference evidence="2 3" key="1">
    <citation type="submission" date="2024-06" db="EMBL/GenBank/DDBJ databases">
        <title>Sorghum-associated microbial communities from plants grown in Nebraska, USA.</title>
        <authorList>
            <person name="Schachtman D."/>
        </authorList>
    </citation>
    <scope>NUCLEOTIDE SEQUENCE [LARGE SCALE GENOMIC DNA]</scope>
    <source>
        <strain evidence="2 3">3207</strain>
    </source>
</reference>
<protein>
    <submittedName>
        <fullName evidence="2">Tfp pilus assembly protein PilF/TolB-like protein</fullName>
    </submittedName>
</protein>
<dbReference type="EMBL" id="JBEPSM010000002">
    <property type="protein sequence ID" value="MET4635422.1"/>
    <property type="molecule type" value="Genomic_DNA"/>
</dbReference>
<dbReference type="InterPro" id="IPR011990">
    <property type="entry name" value="TPR-like_helical_dom_sf"/>
</dbReference>
<dbReference type="SUPFAM" id="SSF48452">
    <property type="entry name" value="TPR-like"/>
    <property type="match status" value="1"/>
</dbReference>
<comment type="caution">
    <text evidence="2">The sequence shown here is derived from an EMBL/GenBank/DDBJ whole genome shotgun (WGS) entry which is preliminary data.</text>
</comment>
<dbReference type="Gene3D" id="1.25.40.10">
    <property type="entry name" value="Tetratricopeptide repeat domain"/>
    <property type="match status" value="1"/>
</dbReference>
<dbReference type="PROSITE" id="PS50005">
    <property type="entry name" value="TPR"/>
    <property type="match status" value="1"/>
</dbReference>
<feature type="repeat" description="TPR" evidence="1">
    <location>
        <begin position="425"/>
        <end position="458"/>
    </location>
</feature>
<evidence type="ECO:0000256" key="1">
    <source>
        <dbReference type="PROSITE-ProRule" id="PRU00339"/>
    </source>
</evidence>
<proteinExistence type="predicted"/>
<evidence type="ECO:0000313" key="3">
    <source>
        <dbReference type="Proteomes" id="UP001549321"/>
    </source>
</evidence>
<dbReference type="Proteomes" id="UP001549321">
    <property type="component" value="Unassembled WGS sequence"/>
</dbReference>
<gene>
    <name evidence="2" type="ORF">ABIE08_003368</name>
</gene>
<organism evidence="2 3">
    <name type="scientific">Kaistia defluvii</name>
    <dbReference type="NCBI Taxonomy" id="410841"/>
    <lineage>
        <taxon>Bacteria</taxon>
        <taxon>Pseudomonadati</taxon>
        <taxon>Pseudomonadota</taxon>
        <taxon>Alphaproteobacteria</taxon>
        <taxon>Hyphomicrobiales</taxon>
        <taxon>Kaistiaceae</taxon>
        <taxon>Kaistia</taxon>
    </lineage>
</organism>
<accession>A0ABV2R2B9</accession>
<evidence type="ECO:0000313" key="2">
    <source>
        <dbReference type="EMBL" id="MET4635422.1"/>
    </source>
</evidence>